<evidence type="ECO:0000259" key="1">
    <source>
        <dbReference type="PROSITE" id="PS50106"/>
    </source>
</evidence>
<dbReference type="SUPFAM" id="SSF50156">
    <property type="entry name" value="PDZ domain-like"/>
    <property type="match status" value="1"/>
</dbReference>
<dbReference type="EC" id="3.4.21.116" evidence="3"/>
<gene>
    <name evidence="3" type="primary">spoIVB_6</name>
    <name evidence="3" type="ORF">SDC9_59841</name>
</gene>
<proteinExistence type="predicted"/>
<keyword evidence="3" id="KW-0378">Hydrolase</keyword>
<dbReference type="GO" id="GO:0016787">
    <property type="term" value="F:hydrolase activity"/>
    <property type="evidence" value="ECO:0007669"/>
    <property type="project" value="UniProtKB-KW"/>
</dbReference>
<evidence type="ECO:0000259" key="2">
    <source>
        <dbReference type="PROSITE" id="PS51494"/>
    </source>
</evidence>
<dbReference type="InterPro" id="IPR041489">
    <property type="entry name" value="PDZ_6"/>
</dbReference>
<feature type="domain" description="Peptidase S55" evidence="2">
    <location>
        <begin position="121"/>
        <end position="347"/>
    </location>
</feature>
<comment type="caution">
    <text evidence="3">The sequence shown here is derived from an EMBL/GenBank/DDBJ whole genome shotgun (WGS) entry which is preliminary data.</text>
</comment>
<dbReference type="Pfam" id="PF05580">
    <property type="entry name" value="Peptidase_S55"/>
    <property type="match status" value="1"/>
</dbReference>
<dbReference type="InterPro" id="IPR036034">
    <property type="entry name" value="PDZ_sf"/>
</dbReference>
<dbReference type="EMBL" id="VSSQ01002126">
    <property type="protein sequence ID" value="MPM13484.1"/>
    <property type="molecule type" value="Genomic_DNA"/>
</dbReference>
<dbReference type="PROSITE" id="PS51494">
    <property type="entry name" value="SPOIVB"/>
    <property type="match status" value="1"/>
</dbReference>
<reference evidence="3" key="1">
    <citation type="submission" date="2019-08" db="EMBL/GenBank/DDBJ databases">
        <authorList>
            <person name="Kucharzyk K."/>
            <person name="Murdoch R.W."/>
            <person name="Higgins S."/>
            <person name="Loffler F."/>
        </authorList>
    </citation>
    <scope>NUCLEOTIDE SEQUENCE</scope>
</reference>
<name>A0A644XH83_9ZZZZ</name>
<dbReference type="Gene3D" id="2.30.42.10">
    <property type="match status" value="1"/>
</dbReference>
<dbReference type="Pfam" id="PF17820">
    <property type="entry name" value="PDZ_6"/>
    <property type="match status" value="1"/>
</dbReference>
<dbReference type="SMART" id="SM00228">
    <property type="entry name" value="PDZ"/>
    <property type="match status" value="1"/>
</dbReference>
<dbReference type="InterPro" id="IPR001478">
    <property type="entry name" value="PDZ"/>
</dbReference>
<evidence type="ECO:0000313" key="3">
    <source>
        <dbReference type="EMBL" id="MPM13484.1"/>
    </source>
</evidence>
<dbReference type="InterPro" id="IPR008763">
    <property type="entry name" value="Peptidase_S55"/>
</dbReference>
<dbReference type="AlphaFoldDB" id="A0A644XH83"/>
<feature type="domain" description="PDZ" evidence="1">
    <location>
        <begin position="51"/>
        <end position="131"/>
    </location>
</feature>
<dbReference type="InterPro" id="IPR014219">
    <property type="entry name" value="SpoIVB"/>
</dbReference>
<organism evidence="3">
    <name type="scientific">bioreactor metagenome</name>
    <dbReference type="NCBI Taxonomy" id="1076179"/>
    <lineage>
        <taxon>unclassified sequences</taxon>
        <taxon>metagenomes</taxon>
        <taxon>ecological metagenomes</taxon>
    </lineage>
</organism>
<sequence length="347" mass="35801">MDEPAEKAKNSKSGRTGGAALGLAAMLLASALTVPAAAADLSSARTLVPVGHTVGIKLFSRGVLVVKLAEGNTPARACGLTAGDVIVQCAGNPITSTEQFQSLLQDAAGESAKLEVRRGSKLLDLSVTADDNDGDGKFAIGAWIRDSMAGIGTMTFYDPESNTFGALGHGVTDVDTAALMPFSSGSILPSTVKTVKRGETGAAGELKGNFDMTVDTGDLYANTAGGVFGTLTDQELMERLGDKALPVAENDQVHTGKATILANVDGDTVKEYEIEITKILSTDPAGRNLLITVTDPELLEKTGGIVQGMSGSPILQDGRLAGAVTHVLLGDPTRGYGLLIRNMLKNT</sequence>
<accession>A0A644XH83</accession>
<protein>
    <submittedName>
        <fullName evidence="3">SpoIVB peptidase</fullName>
        <ecNumber evidence="3">3.4.21.116</ecNumber>
    </submittedName>
</protein>
<dbReference type="NCBIfam" id="TIGR02860">
    <property type="entry name" value="spore_IV_B"/>
    <property type="match status" value="1"/>
</dbReference>
<dbReference type="PROSITE" id="PS50106">
    <property type="entry name" value="PDZ"/>
    <property type="match status" value="1"/>
</dbReference>